<accession>A0A5C7IWZ8</accession>
<name>A0A5C7IWZ8_9ROSI</name>
<feature type="region of interest" description="Disordered" evidence="1">
    <location>
        <begin position="243"/>
        <end position="277"/>
    </location>
</feature>
<dbReference type="InterPro" id="IPR025836">
    <property type="entry name" value="Zn_knuckle_CX2CX4HX4C"/>
</dbReference>
<feature type="compositionally biased region" description="Polar residues" evidence="1">
    <location>
        <begin position="441"/>
        <end position="459"/>
    </location>
</feature>
<dbReference type="PANTHER" id="PTHR31286:SF167">
    <property type="entry name" value="OS09G0268800 PROTEIN"/>
    <property type="match status" value="1"/>
</dbReference>
<protein>
    <recommendedName>
        <fullName evidence="2">Zinc knuckle CX2CX4HX4C domain-containing protein</fullName>
    </recommendedName>
</protein>
<dbReference type="PANTHER" id="PTHR31286">
    <property type="entry name" value="GLYCINE-RICH CELL WALL STRUCTURAL PROTEIN 1.8-LIKE"/>
    <property type="match status" value="1"/>
</dbReference>
<dbReference type="EMBL" id="VAHF01000001">
    <property type="protein sequence ID" value="TXG73753.1"/>
    <property type="molecule type" value="Genomic_DNA"/>
</dbReference>
<gene>
    <name evidence="3" type="ORF">EZV62_002332</name>
</gene>
<comment type="caution">
    <text evidence="3">The sequence shown here is derived from an EMBL/GenBank/DDBJ whole genome shotgun (WGS) entry which is preliminary data.</text>
</comment>
<feature type="domain" description="Zinc knuckle CX2CX4HX4C" evidence="2">
    <location>
        <begin position="147"/>
        <end position="195"/>
    </location>
</feature>
<dbReference type="Pfam" id="PF14392">
    <property type="entry name" value="zf-CCHC_4"/>
    <property type="match status" value="1"/>
</dbReference>
<feature type="compositionally biased region" description="Basic and acidic residues" evidence="1">
    <location>
        <begin position="243"/>
        <end position="252"/>
    </location>
</feature>
<dbReference type="Proteomes" id="UP000323000">
    <property type="component" value="Chromosome 1"/>
</dbReference>
<evidence type="ECO:0000313" key="3">
    <source>
        <dbReference type="EMBL" id="TXG73753.1"/>
    </source>
</evidence>
<proteinExistence type="predicted"/>
<sequence length="487" mass="54516">MSESEIVKLYENLSLAEEDGAVLEMSEEVGVEGLEDVDRCLVEVETVGDNTFMFIFIKEENRNRVWQRGPWHFGKSLIALEKPLGVGSISKLRFNKADFWVQIHDIPILCMNRRTAKWMAEQLGEVVEIPLESKECWGKYMRVKVRLDILKPLKRWLRPKLGKSDEITMVGLRYERLPDFYYTCGRIGHVLQECQDEDARKLALESTQTRFGSWMKAQTGEKLKSRNNSQMFGSSLKKSRSLDLFREDDREGSVSLKQGSRSVTESSMSKSTASTKMVKVTQQKTLIKDGPSGPSQIEDMCVDGLENGPSESPSELGLVGCESNPNSNFNKRALGNEFPLVSIQEASPVKINQVLSGESSVQPMQAENLISHLTPKKKTSRKWKRFAREGQQHQIFGRISSPLQRLLSASKPSKRLVKGSISSPNSAKNGGAPRKGKSPQKNKSFLSNQGIIEQSSSGVEGQGCKRKVVLDLLDGDIRDSKRGKVTT</sequence>
<evidence type="ECO:0000313" key="4">
    <source>
        <dbReference type="Proteomes" id="UP000323000"/>
    </source>
</evidence>
<keyword evidence="4" id="KW-1185">Reference proteome</keyword>
<dbReference type="InterPro" id="IPR040256">
    <property type="entry name" value="At4g02000-like"/>
</dbReference>
<reference evidence="4" key="1">
    <citation type="journal article" date="2019" name="Gigascience">
        <title>De novo genome assembly of the endangered Acer yangbiense, a plant species with extremely small populations endemic to Yunnan Province, China.</title>
        <authorList>
            <person name="Yang J."/>
            <person name="Wariss H.M."/>
            <person name="Tao L."/>
            <person name="Zhang R."/>
            <person name="Yun Q."/>
            <person name="Hollingsworth P."/>
            <person name="Dao Z."/>
            <person name="Luo G."/>
            <person name="Guo H."/>
            <person name="Ma Y."/>
            <person name="Sun W."/>
        </authorList>
    </citation>
    <scope>NUCLEOTIDE SEQUENCE [LARGE SCALE GENOMIC DNA]</scope>
    <source>
        <strain evidence="4">cv. Malutang</strain>
    </source>
</reference>
<feature type="region of interest" description="Disordered" evidence="1">
    <location>
        <begin position="410"/>
        <end position="460"/>
    </location>
</feature>
<organism evidence="3 4">
    <name type="scientific">Acer yangbiense</name>
    <dbReference type="NCBI Taxonomy" id="1000413"/>
    <lineage>
        <taxon>Eukaryota</taxon>
        <taxon>Viridiplantae</taxon>
        <taxon>Streptophyta</taxon>
        <taxon>Embryophyta</taxon>
        <taxon>Tracheophyta</taxon>
        <taxon>Spermatophyta</taxon>
        <taxon>Magnoliopsida</taxon>
        <taxon>eudicotyledons</taxon>
        <taxon>Gunneridae</taxon>
        <taxon>Pentapetalae</taxon>
        <taxon>rosids</taxon>
        <taxon>malvids</taxon>
        <taxon>Sapindales</taxon>
        <taxon>Sapindaceae</taxon>
        <taxon>Hippocastanoideae</taxon>
        <taxon>Acereae</taxon>
        <taxon>Acer</taxon>
    </lineage>
</organism>
<feature type="compositionally biased region" description="Low complexity" evidence="1">
    <location>
        <begin position="260"/>
        <end position="277"/>
    </location>
</feature>
<dbReference type="AlphaFoldDB" id="A0A5C7IWZ8"/>
<evidence type="ECO:0000259" key="2">
    <source>
        <dbReference type="Pfam" id="PF14392"/>
    </source>
</evidence>
<evidence type="ECO:0000256" key="1">
    <source>
        <dbReference type="SAM" id="MobiDB-lite"/>
    </source>
</evidence>